<dbReference type="EMBL" id="CAFBMK010000442">
    <property type="protein sequence ID" value="CAB4958498.1"/>
    <property type="molecule type" value="Genomic_DNA"/>
</dbReference>
<gene>
    <name evidence="1" type="ORF">UFOPK3564_03909</name>
</gene>
<reference evidence="1" key="1">
    <citation type="submission" date="2020-05" db="EMBL/GenBank/DDBJ databases">
        <authorList>
            <person name="Chiriac C."/>
            <person name="Salcher M."/>
            <person name="Ghai R."/>
            <person name="Kavagutti S V."/>
        </authorList>
    </citation>
    <scope>NUCLEOTIDE SEQUENCE</scope>
</reference>
<proteinExistence type="predicted"/>
<evidence type="ECO:0000313" key="1">
    <source>
        <dbReference type="EMBL" id="CAB4958498.1"/>
    </source>
</evidence>
<name>A0A6J7KPV6_9ZZZZ</name>
<sequence>MWPALGGYRTDVLVRTLVFRAPMRARDRDVPEGAGADFGVAHGLVGTGDALDVVPATLDEAVAAATDRHGEKAGRMLRGFASIPDGAFVWTRHADGRLRLGRVDGPWRYDDSPAAHAVGIHHVRPTAWLPRAFEEERVPAGVRATFDRGGRNLQRTHDEDAERATVALWDVHAPVG</sequence>
<organism evidence="1">
    <name type="scientific">freshwater metagenome</name>
    <dbReference type="NCBI Taxonomy" id="449393"/>
    <lineage>
        <taxon>unclassified sequences</taxon>
        <taxon>metagenomes</taxon>
        <taxon>ecological metagenomes</taxon>
    </lineage>
</organism>
<protein>
    <submittedName>
        <fullName evidence="1">Unannotated protein</fullName>
    </submittedName>
</protein>
<accession>A0A6J7KPV6</accession>
<dbReference type="AlphaFoldDB" id="A0A6J7KPV6"/>